<evidence type="ECO:0000259" key="3">
    <source>
        <dbReference type="Pfam" id="PF00899"/>
    </source>
</evidence>
<dbReference type="CDD" id="cd00755">
    <property type="entry name" value="YgdL_like"/>
    <property type="match status" value="1"/>
</dbReference>
<dbReference type="GO" id="GO:0061504">
    <property type="term" value="P:cyclic threonylcarbamoyladenosine biosynthetic process"/>
    <property type="evidence" value="ECO:0007669"/>
    <property type="project" value="TreeGrafter"/>
</dbReference>
<dbReference type="SUPFAM" id="SSF69572">
    <property type="entry name" value="Activating enzymes of the ubiquitin-like proteins"/>
    <property type="match status" value="1"/>
</dbReference>
<evidence type="ECO:0000313" key="4">
    <source>
        <dbReference type="EMBL" id="KYH32361.1"/>
    </source>
</evidence>
<dbReference type="AlphaFoldDB" id="A0A151AXJ9"/>
<sequence length="249" mass="26555">MGFYFLVGKVESFWSRTEMLIGPEGRARLAAARVAVIGTGGVGSFAVEALARAGIGYLELVDQDVVRPSNINRQVPALHSTLGQPKVEVLARRCREINPEAVIVTRQEVYSPGKGPQFVRRDLDYLVDAIDSVGAKIDLLATALQAGVPVVSSMGAGNRLDPTRLRVADISATRGCPLARAVRRGLKARGITTGLTVVYSEEPPLPARPNPELAPGERQPPGSMVFVPAVAGLLLASLVVRNILNRTDC</sequence>
<dbReference type="EMBL" id="LTBC01000004">
    <property type="protein sequence ID" value="KYH32361.1"/>
    <property type="molecule type" value="Genomic_DNA"/>
</dbReference>
<dbReference type="PANTHER" id="PTHR43267:SF1">
    <property type="entry name" value="TRNA THREONYLCARBAMOYLADENOSINE DEHYDRATASE"/>
    <property type="match status" value="1"/>
</dbReference>
<evidence type="ECO:0000256" key="2">
    <source>
        <dbReference type="SAM" id="Phobius"/>
    </source>
</evidence>
<dbReference type="PATRIC" id="fig|1122241.3.peg.1667"/>
<dbReference type="EC" id="6.1.-.-" evidence="4"/>
<evidence type="ECO:0000313" key="5">
    <source>
        <dbReference type="Proteomes" id="UP000075670"/>
    </source>
</evidence>
<keyword evidence="2" id="KW-0472">Membrane</keyword>
<dbReference type="InterPro" id="IPR035985">
    <property type="entry name" value="Ubiquitin-activating_enz"/>
</dbReference>
<dbReference type="Gene3D" id="3.40.50.720">
    <property type="entry name" value="NAD(P)-binding Rossmann-like Domain"/>
    <property type="match status" value="1"/>
</dbReference>
<keyword evidence="4" id="KW-0436">Ligase</keyword>
<organism evidence="4 5">
    <name type="scientific">Moorella mulderi DSM 14980</name>
    <dbReference type="NCBI Taxonomy" id="1122241"/>
    <lineage>
        <taxon>Bacteria</taxon>
        <taxon>Bacillati</taxon>
        <taxon>Bacillota</taxon>
        <taxon>Clostridia</taxon>
        <taxon>Neomoorellales</taxon>
        <taxon>Neomoorellaceae</taxon>
        <taxon>Neomoorella</taxon>
    </lineage>
</organism>
<gene>
    <name evidence="4" type="primary">tcdA</name>
    <name evidence="4" type="ORF">MOMUL_15830</name>
</gene>
<protein>
    <submittedName>
        <fullName evidence="4">tRNA threonylcarbamoyladenosine dehydratase</fullName>
        <ecNumber evidence="4">6.1.-.-</ecNumber>
    </submittedName>
</protein>
<dbReference type="PANTHER" id="PTHR43267">
    <property type="entry name" value="TRNA THREONYLCARBAMOYLADENOSINE DEHYDRATASE"/>
    <property type="match status" value="1"/>
</dbReference>
<proteinExistence type="predicted"/>
<keyword evidence="2" id="KW-0812">Transmembrane</keyword>
<dbReference type="GO" id="GO:0008641">
    <property type="term" value="F:ubiquitin-like modifier activating enzyme activity"/>
    <property type="evidence" value="ECO:0007669"/>
    <property type="project" value="InterPro"/>
</dbReference>
<feature type="transmembrane region" description="Helical" evidence="2">
    <location>
        <begin position="225"/>
        <end position="244"/>
    </location>
</feature>
<keyword evidence="5" id="KW-1185">Reference proteome</keyword>
<evidence type="ECO:0000256" key="1">
    <source>
        <dbReference type="SAM" id="MobiDB-lite"/>
    </source>
</evidence>
<reference evidence="4 5" key="1">
    <citation type="submission" date="2016-02" db="EMBL/GenBank/DDBJ databases">
        <title>Genome sequence of Moorella mulderi DSM 14980.</title>
        <authorList>
            <person name="Poehlein A."/>
            <person name="Daniel R."/>
        </authorList>
    </citation>
    <scope>NUCLEOTIDE SEQUENCE [LARGE SCALE GENOMIC DNA]</scope>
    <source>
        <strain evidence="4 5">DSM 14980</strain>
    </source>
</reference>
<dbReference type="Pfam" id="PF00899">
    <property type="entry name" value="ThiF"/>
    <property type="match status" value="1"/>
</dbReference>
<dbReference type="Proteomes" id="UP000075670">
    <property type="component" value="Unassembled WGS sequence"/>
</dbReference>
<feature type="domain" description="THIF-type NAD/FAD binding fold" evidence="3">
    <location>
        <begin position="17"/>
        <end position="246"/>
    </location>
</feature>
<keyword evidence="2" id="KW-1133">Transmembrane helix</keyword>
<dbReference type="InterPro" id="IPR045886">
    <property type="entry name" value="ThiF/MoeB/HesA"/>
</dbReference>
<dbReference type="InterPro" id="IPR000594">
    <property type="entry name" value="ThiF_NAD_FAD-bd"/>
</dbReference>
<feature type="region of interest" description="Disordered" evidence="1">
    <location>
        <begin position="201"/>
        <end position="220"/>
    </location>
</feature>
<accession>A0A151AXJ9</accession>
<comment type="caution">
    <text evidence="4">The sequence shown here is derived from an EMBL/GenBank/DDBJ whole genome shotgun (WGS) entry which is preliminary data.</text>
</comment>
<dbReference type="GO" id="GO:0061503">
    <property type="term" value="F:tRNA threonylcarbamoyladenosine dehydratase"/>
    <property type="evidence" value="ECO:0007669"/>
    <property type="project" value="TreeGrafter"/>
</dbReference>
<name>A0A151AXJ9_9FIRM</name>